<organism evidence="9 10">
    <name type="scientific">Pseudarthrobacter siccitolerans</name>
    <dbReference type="NCBI Taxonomy" id="861266"/>
    <lineage>
        <taxon>Bacteria</taxon>
        <taxon>Bacillati</taxon>
        <taxon>Actinomycetota</taxon>
        <taxon>Actinomycetes</taxon>
        <taxon>Micrococcales</taxon>
        <taxon>Micrococcaceae</taxon>
        <taxon>Pseudarthrobacter</taxon>
    </lineage>
</organism>
<comment type="cofactor">
    <cofactor evidence="7">
        <name>Mg(2+)</name>
        <dbReference type="ChEBI" id="CHEBI:18420"/>
    </cofactor>
</comment>
<gene>
    <name evidence="9" type="ORF">ARTSIC4J27_1585</name>
</gene>
<dbReference type="RefSeq" id="WP_050054626.1">
    <property type="nucleotide sequence ID" value="NZ_CAQI01000039.1"/>
</dbReference>
<feature type="transmembrane region" description="Helical" evidence="8">
    <location>
        <begin position="153"/>
        <end position="170"/>
    </location>
</feature>
<feature type="transmembrane region" description="Helical" evidence="8">
    <location>
        <begin position="76"/>
        <end position="93"/>
    </location>
</feature>
<feature type="transmembrane region" description="Helical" evidence="8">
    <location>
        <begin position="302"/>
        <end position="321"/>
    </location>
</feature>
<dbReference type="AlphaFoldDB" id="A0A024H179"/>
<evidence type="ECO:0000256" key="8">
    <source>
        <dbReference type="SAM" id="Phobius"/>
    </source>
</evidence>
<evidence type="ECO:0000256" key="5">
    <source>
        <dbReference type="ARBA" id="ARBA00022989"/>
    </source>
</evidence>
<feature type="binding site" evidence="7">
    <location>
        <position position="205"/>
    </location>
    <ligand>
        <name>Mg(2+)</name>
        <dbReference type="ChEBI" id="CHEBI:18420"/>
    </ligand>
</feature>
<feature type="transmembrane region" description="Helical" evidence="8">
    <location>
        <begin position="176"/>
        <end position="194"/>
    </location>
</feature>
<keyword evidence="9" id="KW-0328">Glycosyltransferase</keyword>
<dbReference type="GO" id="GO:0044038">
    <property type="term" value="P:cell wall macromolecule biosynthetic process"/>
    <property type="evidence" value="ECO:0007669"/>
    <property type="project" value="TreeGrafter"/>
</dbReference>
<feature type="transmembrane region" description="Helical" evidence="8">
    <location>
        <begin position="6"/>
        <end position="27"/>
    </location>
</feature>
<feature type="binding site" evidence="7">
    <location>
        <position position="145"/>
    </location>
    <ligand>
        <name>Mg(2+)</name>
        <dbReference type="ChEBI" id="CHEBI:18420"/>
    </ligand>
</feature>
<dbReference type="GO" id="GO:0005886">
    <property type="term" value="C:plasma membrane"/>
    <property type="evidence" value="ECO:0007669"/>
    <property type="project" value="UniProtKB-SubCell"/>
</dbReference>
<comment type="caution">
    <text evidence="9">The sequence shown here is derived from an EMBL/GenBank/DDBJ whole genome shotgun (WGS) entry which is preliminary data.</text>
</comment>
<dbReference type="PANTHER" id="PTHR22926:SF3">
    <property type="entry name" value="UNDECAPRENYL-PHOSPHATE ALPHA-N-ACETYLGLUCOSAMINYL 1-PHOSPHATE TRANSFERASE"/>
    <property type="match status" value="1"/>
</dbReference>
<feature type="transmembrane region" description="Helical" evidence="8">
    <location>
        <begin position="269"/>
        <end position="296"/>
    </location>
</feature>
<reference evidence="10" key="1">
    <citation type="journal article" date="2014" name="Genome Announc.">
        <title>Genome Sequence of Arthrobacter siccitolerans 4J27, a Xeroprotectant-Producing Desiccation-Tolerant Microorganism.</title>
        <authorList>
            <person name="Manzanera M."/>
            <person name="Santa-Cruz-Calvo L."/>
            <person name="Vilchez J.I."/>
            <person name="Garcia-Fontana C."/>
            <person name="Silva-Castro G.A."/>
            <person name="Calvo C."/>
            <person name="Gonzalez-Lopez J."/>
        </authorList>
    </citation>
    <scope>NUCLEOTIDE SEQUENCE [LARGE SCALE GENOMIC DNA]</scope>
    <source>
        <strain evidence="10">4J27</strain>
    </source>
</reference>
<evidence type="ECO:0000256" key="3">
    <source>
        <dbReference type="ARBA" id="ARBA00022679"/>
    </source>
</evidence>
<keyword evidence="3 9" id="KW-0808">Transferase</keyword>
<dbReference type="GO" id="GO:0016780">
    <property type="term" value="F:phosphotransferase activity, for other substituted phosphate groups"/>
    <property type="evidence" value="ECO:0007669"/>
    <property type="project" value="InterPro"/>
</dbReference>
<comment type="subcellular location">
    <subcellularLocation>
        <location evidence="1">Cell membrane</location>
        <topology evidence="1">Multi-pass membrane protein</topology>
    </subcellularLocation>
</comment>
<protein>
    <submittedName>
        <fullName evidence="9">Glycosyl transferase 4 family protein</fullName>
        <ecNumber evidence="9">2.4.-.-</ecNumber>
    </submittedName>
</protein>
<keyword evidence="5 8" id="KW-1133">Transmembrane helix</keyword>
<evidence type="ECO:0000256" key="4">
    <source>
        <dbReference type="ARBA" id="ARBA00022692"/>
    </source>
</evidence>
<name>A0A024H179_9MICC</name>
<keyword evidence="7" id="KW-0460">Magnesium</keyword>
<evidence type="ECO:0000313" key="10">
    <source>
        <dbReference type="Proteomes" id="UP000035722"/>
    </source>
</evidence>
<dbReference type="CDD" id="cd06854">
    <property type="entry name" value="GT_WbpL_WbcO_like"/>
    <property type="match status" value="1"/>
</dbReference>
<keyword evidence="10" id="KW-1185">Reference proteome</keyword>
<proteinExistence type="predicted"/>
<dbReference type="GO" id="GO:0009103">
    <property type="term" value="P:lipopolysaccharide biosynthetic process"/>
    <property type="evidence" value="ECO:0007669"/>
    <property type="project" value="TreeGrafter"/>
</dbReference>
<dbReference type="GO" id="GO:0071555">
    <property type="term" value="P:cell wall organization"/>
    <property type="evidence" value="ECO:0007669"/>
    <property type="project" value="TreeGrafter"/>
</dbReference>
<dbReference type="STRING" id="861266.ARTSIC4J27_1585"/>
<keyword evidence="7" id="KW-0479">Metal-binding</keyword>
<dbReference type="EC" id="2.4.-.-" evidence="9"/>
<feature type="transmembrane region" description="Helical" evidence="8">
    <location>
        <begin position="105"/>
        <end position="122"/>
    </location>
</feature>
<feature type="transmembrane region" description="Helical" evidence="8">
    <location>
        <begin position="48"/>
        <end position="70"/>
    </location>
</feature>
<evidence type="ECO:0000256" key="6">
    <source>
        <dbReference type="ARBA" id="ARBA00023136"/>
    </source>
</evidence>
<evidence type="ECO:0000256" key="2">
    <source>
        <dbReference type="ARBA" id="ARBA00022475"/>
    </source>
</evidence>
<dbReference type="Pfam" id="PF00953">
    <property type="entry name" value="Glycos_transf_4"/>
    <property type="match status" value="1"/>
</dbReference>
<accession>A0A024H179</accession>
<dbReference type="OrthoDB" id="9783652at2"/>
<evidence type="ECO:0000256" key="1">
    <source>
        <dbReference type="ARBA" id="ARBA00004651"/>
    </source>
</evidence>
<dbReference type="EMBL" id="CAQI01000039">
    <property type="protein sequence ID" value="CCQ45637.1"/>
    <property type="molecule type" value="Genomic_DNA"/>
</dbReference>
<keyword evidence="2" id="KW-1003">Cell membrane</keyword>
<dbReference type="PANTHER" id="PTHR22926">
    <property type="entry name" value="PHOSPHO-N-ACETYLMURAMOYL-PENTAPEPTIDE-TRANSFERASE"/>
    <property type="match status" value="1"/>
</dbReference>
<dbReference type="InterPro" id="IPR000715">
    <property type="entry name" value="Glycosyl_transferase_4"/>
</dbReference>
<dbReference type="Proteomes" id="UP000035722">
    <property type="component" value="Unassembled WGS sequence"/>
</dbReference>
<keyword evidence="6 8" id="KW-0472">Membrane</keyword>
<sequence length="341" mass="35135">MTPLLLVAAITLAAGLLLPFAVKPLLVRMGVVDVPSARSSHVKVTIRGMGVATALATAIGTAAAVLLGVVTVDRSVSAVVLAVIAACAAVGWVEDLRGMSIRGRAAAQLGIGAAGSAVLIVLTGQSFWWLPLAAVAVAAYVNIANFMDGVNGISGLHGVTAGVAYAVAGILSEQPWLTAGGTVLAMSFLGFLPWNLGRGSVFLGDVGSYLLGASVAALAVAGFLSGVYVEYVLSPILVYAADTGYTLLRRIKAGERWYASHREHVYQRLTDVGFSHLQSAATVTLCTAAVIILGFVAATAQLPIVALCVAASVLVLAVYLASPDLIRRYRRPSKVTRLPVT</sequence>
<evidence type="ECO:0000256" key="7">
    <source>
        <dbReference type="PIRSR" id="PIRSR600715-1"/>
    </source>
</evidence>
<dbReference type="GO" id="GO:0046872">
    <property type="term" value="F:metal ion binding"/>
    <property type="evidence" value="ECO:0007669"/>
    <property type="project" value="UniProtKB-KW"/>
</dbReference>
<dbReference type="GO" id="GO:0016757">
    <property type="term" value="F:glycosyltransferase activity"/>
    <property type="evidence" value="ECO:0007669"/>
    <property type="project" value="UniProtKB-KW"/>
</dbReference>
<evidence type="ECO:0000313" key="9">
    <source>
        <dbReference type="EMBL" id="CCQ45637.1"/>
    </source>
</evidence>
<keyword evidence="4 8" id="KW-0812">Transmembrane</keyword>